<feature type="region of interest" description="Disordered" evidence="1">
    <location>
        <begin position="65"/>
        <end position="100"/>
    </location>
</feature>
<evidence type="ECO:0000313" key="2">
    <source>
        <dbReference type="EMBL" id="KKM92175.1"/>
    </source>
</evidence>
<dbReference type="AlphaFoldDB" id="A0A0F9NTJ4"/>
<dbReference type="EMBL" id="LAZR01006430">
    <property type="protein sequence ID" value="KKM92175.1"/>
    <property type="molecule type" value="Genomic_DNA"/>
</dbReference>
<sequence length="100" mass="10869">MQPIKNGLNEIAQAATIFPKVLDKINPDRLSERILDSVGFPQDIMNSDDEVKAIRDQQAEDLAKAEALQQAQGMADAMPKLSKKPEEGSPAELIGQQLGV</sequence>
<name>A0A0F9NTJ4_9ZZZZ</name>
<protein>
    <submittedName>
        <fullName evidence="2">Uncharacterized protein</fullName>
    </submittedName>
</protein>
<evidence type="ECO:0000256" key="1">
    <source>
        <dbReference type="SAM" id="MobiDB-lite"/>
    </source>
</evidence>
<organism evidence="2">
    <name type="scientific">marine sediment metagenome</name>
    <dbReference type="NCBI Taxonomy" id="412755"/>
    <lineage>
        <taxon>unclassified sequences</taxon>
        <taxon>metagenomes</taxon>
        <taxon>ecological metagenomes</taxon>
    </lineage>
</organism>
<accession>A0A0F9NTJ4</accession>
<reference evidence="2" key="1">
    <citation type="journal article" date="2015" name="Nature">
        <title>Complex archaea that bridge the gap between prokaryotes and eukaryotes.</title>
        <authorList>
            <person name="Spang A."/>
            <person name="Saw J.H."/>
            <person name="Jorgensen S.L."/>
            <person name="Zaremba-Niedzwiedzka K."/>
            <person name="Martijn J."/>
            <person name="Lind A.E."/>
            <person name="van Eijk R."/>
            <person name="Schleper C."/>
            <person name="Guy L."/>
            <person name="Ettema T.J."/>
        </authorList>
    </citation>
    <scope>NUCLEOTIDE SEQUENCE</scope>
</reference>
<gene>
    <name evidence="2" type="ORF">LCGC14_1221140</name>
</gene>
<proteinExistence type="predicted"/>
<comment type="caution">
    <text evidence="2">The sequence shown here is derived from an EMBL/GenBank/DDBJ whole genome shotgun (WGS) entry which is preliminary data.</text>
</comment>